<dbReference type="InterPro" id="IPR004516">
    <property type="entry name" value="HisRS/HisZ"/>
</dbReference>
<dbReference type="Gene3D" id="3.30.930.10">
    <property type="entry name" value="Bira Bifunctional Protein, Domain 2"/>
    <property type="match status" value="1"/>
</dbReference>
<evidence type="ECO:0000256" key="7">
    <source>
        <dbReference type="ARBA" id="ARBA00023102"/>
    </source>
</evidence>
<dbReference type="PANTHER" id="PTHR43707:SF6">
    <property type="entry name" value="ATP PHOSPHORIBOSYLTRANSFERASE REGULATORY SUBUNIT"/>
    <property type="match status" value="1"/>
</dbReference>
<evidence type="ECO:0000256" key="4">
    <source>
        <dbReference type="ARBA" id="ARBA00020397"/>
    </source>
</evidence>
<sequence length="414" mass="47516">MVQRMFHTPEGVRDVYNGECERKQFLQEKLHRMVHSYGYQDIETPTFEFFDVFSREVGTTPSKDLYKFFDREGNTLVLRPDFTPSVARAAAKYFLEDGMPVRLCYQGSTFINNSSYQGRLKESTEMGVELMGDASIDADAEILTLMVDLLKETGLSEFQISVGQVDFFKSLIEEAGMSDDTVARLRELISNKNHFGVEELISEQKLSMELERAFLRLPHMFGSVEIMEEAKNLTSNKKARAAIERLEKIYDILTLYGVEKYISFDLGMLSKYKYYTGIIFQGYTYGSGEPLVKGGRYNSLLEHFLRPAPAIGFALVMEQVMNALERQNIEIPVSSQKTMVVYPEHLRSAAVKMVRKDRSRGMKMACMVQDMDRTPDDYRTYAKKHGFDTIGYVKSEDTVSMEDLNTDRVQKVRI</sequence>
<dbReference type="SUPFAM" id="SSF55681">
    <property type="entry name" value="Class II aaRS and biotin synthetases"/>
    <property type="match status" value="1"/>
</dbReference>
<evidence type="ECO:0000256" key="8">
    <source>
        <dbReference type="ARBA" id="ARBA00025246"/>
    </source>
</evidence>
<dbReference type="CDD" id="cd00773">
    <property type="entry name" value="HisRS-like_core"/>
    <property type="match status" value="1"/>
</dbReference>
<evidence type="ECO:0000256" key="2">
    <source>
        <dbReference type="ARBA" id="ARBA00004667"/>
    </source>
</evidence>
<accession>A0ABY5VJE4</accession>
<dbReference type="RefSeq" id="WP_044983193.1">
    <property type="nucleotide sequence ID" value="NZ_CABLBR010000010.1"/>
</dbReference>
<comment type="subunit">
    <text evidence="9">Heteromultimer composed of HisG and HisZ subunits.</text>
</comment>
<comment type="similarity">
    <text evidence="3 9">Belongs to the class-II aminoacyl-tRNA synthetase family. HisZ subfamily.</text>
</comment>
<comment type="function">
    <text evidence="8 9">Required for the first step of histidine biosynthesis. May allow the feedback regulation of ATP phosphoribosyltransferase activity by histidine.</text>
</comment>
<comment type="pathway">
    <text evidence="2 9">Amino-acid biosynthesis; L-histidine biosynthesis; L-histidine from 5-phospho-alpha-D-ribose 1-diphosphate: step 1/9.</text>
</comment>
<dbReference type="PANTHER" id="PTHR43707">
    <property type="entry name" value="HISTIDYL-TRNA SYNTHETASE"/>
    <property type="match status" value="1"/>
</dbReference>
<evidence type="ECO:0000256" key="1">
    <source>
        <dbReference type="ARBA" id="ARBA00004496"/>
    </source>
</evidence>
<keyword evidence="11" id="KW-0808">Transferase</keyword>
<evidence type="ECO:0000256" key="9">
    <source>
        <dbReference type="HAMAP-Rule" id="MF_00125"/>
    </source>
</evidence>
<feature type="domain" description="Aminoacyl-transfer RNA synthetases class-II family profile" evidence="10">
    <location>
        <begin position="26"/>
        <end position="343"/>
    </location>
</feature>
<comment type="subcellular location">
    <subcellularLocation>
        <location evidence="1 9">Cytoplasm</location>
    </subcellularLocation>
</comment>
<proteinExistence type="inferred from homology"/>
<dbReference type="EMBL" id="CP102290">
    <property type="protein sequence ID" value="UWP59643.1"/>
    <property type="molecule type" value="Genomic_DNA"/>
</dbReference>
<dbReference type="InterPro" id="IPR004517">
    <property type="entry name" value="HisZ"/>
</dbReference>
<reference evidence="11" key="1">
    <citation type="journal article" date="2022" name="Cell">
        <title>Design, construction, and in vivo augmentation of a complex gut microbiome.</title>
        <authorList>
            <person name="Cheng A.G."/>
            <person name="Ho P.Y."/>
            <person name="Aranda-Diaz A."/>
            <person name="Jain S."/>
            <person name="Yu F.B."/>
            <person name="Meng X."/>
            <person name="Wang M."/>
            <person name="Iakiviak M."/>
            <person name="Nagashima K."/>
            <person name="Zhao A."/>
            <person name="Murugkar P."/>
            <person name="Patil A."/>
            <person name="Atabakhsh K."/>
            <person name="Weakley A."/>
            <person name="Yan J."/>
            <person name="Brumbaugh A.R."/>
            <person name="Higginbottom S."/>
            <person name="Dimas A."/>
            <person name="Shiver A.L."/>
            <person name="Deutschbauer A."/>
            <person name="Neff N."/>
            <person name="Sonnenburg J.L."/>
            <person name="Huang K.C."/>
            <person name="Fischbach M.A."/>
        </authorList>
    </citation>
    <scope>NUCLEOTIDE SEQUENCE</scope>
    <source>
        <strain evidence="11">DSM 19829</strain>
    </source>
</reference>
<keyword evidence="7 9" id="KW-0368">Histidine biosynthesis</keyword>
<dbReference type="PIRSF" id="PIRSF001549">
    <property type="entry name" value="His-tRNA_synth"/>
    <property type="match status" value="1"/>
</dbReference>
<evidence type="ECO:0000259" key="10">
    <source>
        <dbReference type="PROSITE" id="PS50862"/>
    </source>
</evidence>
<keyword evidence="12" id="KW-1185">Reference proteome</keyword>
<evidence type="ECO:0000256" key="5">
    <source>
        <dbReference type="ARBA" id="ARBA00022490"/>
    </source>
</evidence>
<keyword evidence="11" id="KW-0328">Glycosyltransferase</keyword>
<evidence type="ECO:0000313" key="12">
    <source>
        <dbReference type="Proteomes" id="UP001060164"/>
    </source>
</evidence>
<dbReference type="InterPro" id="IPR006195">
    <property type="entry name" value="aa-tRNA-synth_II"/>
</dbReference>
<dbReference type="Proteomes" id="UP001060164">
    <property type="component" value="Chromosome"/>
</dbReference>
<keyword evidence="5 9" id="KW-0963">Cytoplasm</keyword>
<dbReference type="InterPro" id="IPR045864">
    <property type="entry name" value="aa-tRNA-synth_II/BPL/LPL"/>
</dbReference>
<comment type="miscellaneous">
    <text evidence="9">This function is generally fulfilled by the C-terminal part of HisG, which is missing in some bacteria such as this one.</text>
</comment>
<evidence type="ECO:0000313" key="11">
    <source>
        <dbReference type="EMBL" id="UWP59643.1"/>
    </source>
</evidence>
<keyword evidence="6 9" id="KW-0028">Amino-acid biosynthesis</keyword>
<name>A0ABY5VJE4_9FIRM</name>
<dbReference type="NCBIfam" id="TIGR00443">
    <property type="entry name" value="hisZ_biosyn_reg"/>
    <property type="match status" value="1"/>
</dbReference>
<dbReference type="InterPro" id="IPR041715">
    <property type="entry name" value="HisRS-like_core"/>
</dbReference>
<dbReference type="GO" id="GO:0016757">
    <property type="term" value="F:glycosyltransferase activity"/>
    <property type="evidence" value="ECO:0007669"/>
    <property type="project" value="UniProtKB-KW"/>
</dbReference>
<dbReference type="PROSITE" id="PS50862">
    <property type="entry name" value="AA_TRNA_LIGASE_II"/>
    <property type="match status" value="1"/>
</dbReference>
<organism evidence="11 12">
    <name type="scientific">Ruminococcus gauvreauii</name>
    <dbReference type="NCBI Taxonomy" id="438033"/>
    <lineage>
        <taxon>Bacteria</taxon>
        <taxon>Bacillati</taxon>
        <taxon>Bacillota</taxon>
        <taxon>Clostridia</taxon>
        <taxon>Eubacteriales</taxon>
        <taxon>Oscillospiraceae</taxon>
        <taxon>Ruminococcus</taxon>
    </lineage>
</organism>
<protein>
    <recommendedName>
        <fullName evidence="4 9">ATP phosphoribosyltransferase regulatory subunit</fullName>
    </recommendedName>
</protein>
<gene>
    <name evidence="9 11" type="primary">hisZ</name>
    <name evidence="11" type="ORF">NQ502_00850</name>
</gene>
<evidence type="ECO:0000256" key="6">
    <source>
        <dbReference type="ARBA" id="ARBA00022605"/>
    </source>
</evidence>
<evidence type="ECO:0000256" key="3">
    <source>
        <dbReference type="ARBA" id="ARBA00005539"/>
    </source>
</evidence>
<dbReference type="Pfam" id="PF13393">
    <property type="entry name" value="tRNA-synt_His"/>
    <property type="match status" value="1"/>
</dbReference>
<dbReference type="HAMAP" id="MF_00125">
    <property type="entry name" value="HisZ"/>
    <property type="match status" value="1"/>
</dbReference>